<evidence type="ECO:0000313" key="7">
    <source>
        <dbReference type="Proteomes" id="UP000007151"/>
    </source>
</evidence>
<organism evidence="6 7">
    <name type="scientific">Danaus plexippus plexippus</name>
    <dbReference type="NCBI Taxonomy" id="278856"/>
    <lineage>
        <taxon>Eukaryota</taxon>
        <taxon>Metazoa</taxon>
        <taxon>Ecdysozoa</taxon>
        <taxon>Arthropoda</taxon>
        <taxon>Hexapoda</taxon>
        <taxon>Insecta</taxon>
        <taxon>Pterygota</taxon>
        <taxon>Neoptera</taxon>
        <taxon>Endopterygota</taxon>
        <taxon>Lepidoptera</taxon>
        <taxon>Glossata</taxon>
        <taxon>Ditrysia</taxon>
        <taxon>Papilionoidea</taxon>
        <taxon>Nymphalidae</taxon>
        <taxon>Danainae</taxon>
        <taxon>Danaini</taxon>
        <taxon>Danaina</taxon>
        <taxon>Danaus</taxon>
        <taxon>Danaus</taxon>
    </lineage>
</organism>
<accession>A0A212EXC5</accession>
<gene>
    <name evidence="6" type="ORF">KGM_204055</name>
</gene>
<dbReference type="GO" id="GO:0005737">
    <property type="term" value="C:cytoplasm"/>
    <property type="evidence" value="ECO:0007669"/>
    <property type="project" value="TreeGrafter"/>
</dbReference>
<evidence type="ECO:0000256" key="2">
    <source>
        <dbReference type="ARBA" id="ARBA00023157"/>
    </source>
</evidence>
<dbReference type="PRINTS" id="PR01273">
    <property type="entry name" value="INVTBRTCOLOR"/>
</dbReference>
<dbReference type="EMBL" id="AGBW02011784">
    <property type="protein sequence ID" value="OWR46150.1"/>
    <property type="molecule type" value="Genomic_DNA"/>
</dbReference>
<dbReference type="InterPro" id="IPR003057">
    <property type="entry name" value="Invtbrt_color"/>
</dbReference>
<dbReference type="PIRSF" id="PIRSF036893">
    <property type="entry name" value="Lipocalin_ApoD"/>
    <property type="match status" value="1"/>
</dbReference>
<dbReference type="PANTHER" id="PTHR10612">
    <property type="entry name" value="APOLIPOPROTEIN D"/>
    <property type="match status" value="1"/>
</dbReference>
<dbReference type="InterPro" id="IPR000566">
    <property type="entry name" value="Lipocln_cytosolic_FA-bd_dom"/>
</dbReference>
<reference evidence="6 7" key="1">
    <citation type="journal article" date="2011" name="Cell">
        <title>The monarch butterfly genome yields insights into long-distance migration.</title>
        <authorList>
            <person name="Zhan S."/>
            <person name="Merlin C."/>
            <person name="Boore J.L."/>
            <person name="Reppert S.M."/>
        </authorList>
    </citation>
    <scope>NUCLEOTIDE SEQUENCE [LARGE SCALE GENOMIC DNA]</scope>
    <source>
        <strain evidence="6">F-2</strain>
    </source>
</reference>
<dbReference type="SUPFAM" id="SSF50814">
    <property type="entry name" value="Lipocalins"/>
    <property type="match status" value="1"/>
</dbReference>
<comment type="similarity">
    <text evidence="1 3">Belongs to the calycin superfamily. Lipocalin family.</text>
</comment>
<keyword evidence="7" id="KW-1185">Reference proteome</keyword>
<comment type="caution">
    <text evidence="6">The sequence shown here is derived from an EMBL/GenBank/DDBJ whole genome shotgun (WGS) entry which is preliminary data.</text>
</comment>
<dbReference type="InParanoid" id="A0A212EXC5"/>
<dbReference type="Pfam" id="PF00061">
    <property type="entry name" value="Lipocalin"/>
    <property type="match status" value="1"/>
</dbReference>
<dbReference type="GO" id="GO:0031409">
    <property type="term" value="F:pigment binding"/>
    <property type="evidence" value="ECO:0007669"/>
    <property type="project" value="InterPro"/>
</dbReference>
<dbReference type="InterPro" id="IPR022271">
    <property type="entry name" value="Lipocalin_ApoD"/>
</dbReference>
<dbReference type="eggNOG" id="KOG4824">
    <property type="taxonomic scope" value="Eukaryota"/>
</dbReference>
<evidence type="ECO:0000256" key="3">
    <source>
        <dbReference type="PIRNR" id="PIRNR036893"/>
    </source>
</evidence>
<sequence>MFALLILSLVSTAYAGVFFDSKCPEVKSLDNFSFSKYGESEWFEVARYPNDQEKGFKCIRSSYSFKGDFAEIKSFLVKDGKEYQLEGTLKKAEDGQKLISNLQYDSIKIENSVYLLDSDYENYSIAYSCKYDEEKKSRQDFVWVASRSLPMSSDIKAKVENFMKASSFLDYGKLIWHENDCSNLK</sequence>
<dbReference type="GO" id="GO:0006629">
    <property type="term" value="P:lipid metabolic process"/>
    <property type="evidence" value="ECO:0007669"/>
    <property type="project" value="TreeGrafter"/>
</dbReference>
<feature type="domain" description="Lipocalin/cytosolic fatty-acid binding" evidence="5">
    <location>
        <begin position="41"/>
        <end position="166"/>
    </location>
</feature>
<evidence type="ECO:0000256" key="4">
    <source>
        <dbReference type="SAM" id="SignalP"/>
    </source>
</evidence>
<protein>
    <submittedName>
        <fullName evidence="6">Bilin-binding protein</fullName>
    </submittedName>
</protein>
<dbReference type="AlphaFoldDB" id="A0A212EXC5"/>
<dbReference type="Proteomes" id="UP000007151">
    <property type="component" value="Unassembled WGS sequence"/>
</dbReference>
<proteinExistence type="inferred from homology"/>
<dbReference type="KEGG" id="dpl:KGM_204055"/>
<dbReference type="InterPro" id="IPR012674">
    <property type="entry name" value="Calycin"/>
</dbReference>
<evidence type="ECO:0000259" key="5">
    <source>
        <dbReference type="Pfam" id="PF00061"/>
    </source>
</evidence>
<dbReference type="GO" id="GO:0000302">
    <property type="term" value="P:response to reactive oxygen species"/>
    <property type="evidence" value="ECO:0007669"/>
    <property type="project" value="TreeGrafter"/>
</dbReference>
<evidence type="ECO:0000313" key="6">
    <source>
        <dbReference type="EMBL" id="OWR46150.1"/>
    </source>
</evidence>
<keyword evidence="2" id="KW-1015">Disulfide bond</keyword>
<feature type="signal peptide" evidence="4">
    <location>
        <begin position="1"/>
        <end position="15"/>
    </location>
</feature>
<name>A0A212EXC5_DANPL</name>
<evidence type="ECO:0000256" key="1">
    <source>
        <dbReference type="ARBA" id="ARBA00006889"/>
    </source>
</evidence>
<feature type="chain" id="PRO_5012713364" evidence="4">
    <location>
        <begin position="16"/>
        <end position="185"/>
    </location>
</feature>
<dbReference type="Gene3D" id="2.40.128.20">
    <property type="match status" value="1"/>
</dbReference>
<keyword evidence="4" id="KW-0732">Signal</keyword>
<dbReference type="PANTHER" id="PTHR10612:SF34">
    <property type="entry name" value="APOLIPOPROTEIN D"/>
    <property type="match status" value="1"/>
</dbReference>